<accession>A0A915L874</accession>
<organism evidence="1 2">
    <name type="scientific">Romanomermis culicivorax</name>
    <name type="common">Nematode worm</name>
    <dbReference type="NCBI Taxonomy" id="13658"/>
    <lineage>
        <taxon>Eukaryota</taxon>
        <taxon>Metazoa</taxon>
        <taxon>Ecdysozoa</taxon>
        <taxon>Nematoda</taxon>
        <taxon>Enoplea</taxon>
        <taxon>Dorylaimia</taxon>
        <taxon>Mermithida</taxon>
        <taxon>Mermithoidea</taxon>
        <taxon>Mermithidae</taxon>
        <taxon>Romanomermis</taxon>
    </lineage>
</organism>
<sequence>MDDLNAQPVPTFQRIVEQISQNVADSIHNAHQYLKYNDFLKDECCIIQINNTDELCFARVLVVARAYIHRKDRNAEHKWESKE</sequence>
<dbReference type="WBParaSite" id="nRc.2.0.1.t45941-RA">
    <property type="protein sequence ID" value="nRc.2.0.1.t45941-RA"/>
    <property type="gene ID" value="nRc.2.0.1.g45941"/>
</dbReference>
<evidence type="ECO:0000313" key="1">
    <source>
        <dbReference type="Proteomes" id="UP000887565"/>
    </source>
</evidence>
<keyword evidence="1" id="KW-1185">Reference proteome</keyword>
<dbReference type="AlphaFoldDB" id="A0A915L874"/>
<dbReference type="Proteomes" id="UP000887565">
    <property type="component" value="Unplaced"/>
</dbReference>
<protein>
    <submittedName>
        <fullName evidence="2">Uncharacterized protein</fullName>
    </submittedName>
</protein>
<evidence type="ECO:0000313" key="2">
    <source>
        <dbReference type="WBParaSite" id="nRc.2.0.1.t45941-RA"/>
    </source>
</evidence>
<name>A0A915L874_ROMCU</name>
<proteinExistence type="predicted"/>
<reference evidence="2" key="1">
    <citation type="submission" date="2022-11" db="UniProtKB">
        <authorList>
            <consortium name="WormBaseParasite"/>
        </authorList>
    </citation>
    <scope>IDENTIFICATION</scope>
</reference>